<dbReference type="EMBL" id="UZAU01000712">
    <property type="status" value="NOT_ANNOTATED_CDS"/>
    <property type="molecule type" value="Genomic_DNA"/>
</dbReference>
<keyword evidence="2" id="KW-1185">Reference proteome</keyword>
<organism evidence="1 2">
    <name type="scientific">Cannabis sativa</name>
    <name type="common">Hemp</name>
    <name type="synonym">Marijuana</name>
    <dbReference type="NCBI Taxonomy" id="3483"/>
    <lineage>
        <taxon>Eukaryota</taxon>
        <taxon>Viridiplantae</taxon>
        <taxon>Streptophyta</taxon>
        <taxon>Embryophyta</taxon>
        <taxon>Tracheophyta</taxon>
        <taxon>Spermatophyta</taxon>
        <taxon>Magnoliopsida</taxon>
        <taxon>eudicotyledons</taxon>
        <taxon>Gunneridae</taxon>
        <taxon>Pentapetalae</taxon>
        <taxon>rosids</taxon>
        <taxon>fabids</taxon>
        <taxon>Rosales</taxon>
        <taxon>Cannabaceae</taxon>
        <taxon>Cannabis</taxon>
    </lineage>
</organism>
<sequence length="95" mass="10644">MGCRPEFITDGTAAEELWWIRKLPVKEMTREINGGFCLMAANGSWVGWVEPSLDWRGEGRTLTPMNGDNDESSFDGTTLRALGCFLLQRSFPEVS</sequence>
<name>A0A803Q8S5_CANSA</name>
<reference evidence="1" key="2">
    <citation type="submission" date="2021-03" db="UniProtKB">
        <authorList>
            <consortium name="EnsemblPlants"/>
        </authorList>
    </citation>
    <scope>IDENTIFICATION</scope>
</reference>
<evidence type="ECO:0000313" key="1">
    <source>
        <dbReference type="EnsemblPlants" id="cds.evm.model.08.1468"/>
    </source>
</evidence>
<dbReference type="Proteomes" id="UP000596661">
    <property type="component" value="Chromosome 8"/>
</dbReference>
<reference evidence="1" key="1">
    <citation type="submission" date="2018-11" db="EMBL/GenBank/DDBJ databases">
        <authorList>
            <person name="Grassa J C."/>
        </authorList>
    </citation>
    <scope>NUCLEOTIDE SEQUENCE [LARGE SCALE GENOMIC DNA]</scope>
</reference>
<dbReference type="Gramene" id="evm.model.08.1468">
    <property type="protein sequence ID" value="cds.evm.model.08.1468"/>
    <property type="gene ID" value="evm.TU.08.1468"/>
</dbReference>
<dbReference type="AlphaFoldDB" id="A0A803Q8S5"/>
<protein>
    <submittedName>
        <fullName evidence="1">Uncharacterized protein</fullName>
    </submittedName>
</protein>
<dbReference type="EnsemblPlants" id="evm.model.08.1468">
    <property type="protein sequence ID" value="cds.evm.model.08.1468"/>
    <property type="gene ID" value="evm.TU.08.1468"/>
</dbReference>
<accession>A0A803Q8S5</accession>
<proteinExistence type="predicted"/>
<evidence type="ECO:0000313" key="2">
    <source>
        <dbReference type="Proteomes" id="UP000596661"/>
    </source>
</evidence>